<dbReference type="Gene3D" id="3.50.50.60">
    <property type="entry name" value="FAD/NAD(P)-binding domain"/>
    <property type="match status" value="3"/>
</dbReference>
<reference evidence="8 9" key="1">
    <citation type="submission" date="2020-03" db="EMBL/GenBank/DDBJ databases">
        <title>Nocardioides sp. nov., isolated from fish.</title>
        <authorList>
            <person name="Hyun D.-W."/>
            <person name="Bae J.-W."/>
        </authorList>
    </citation>
    <scope>NUCLEOTIDE SEQUENCE [LARGE SCALE GENOMIC DNA]</scope>
    <source>
        <strain evidence="8 9">HDW12A</strain>
    </source>
</reference>
<dbReference type="PANTHER" id="PTHR43872">
    <property type="entry name" value="MONOOXYGENASE, PUTATIVE (AFU_ORTHOLOGUE AFUA_8G02570)-RELATED"/>
    <property type="match status" value="1"/>
</dbReference>
<evidence type="ECO:0000313" key="9">
    <source>
        <dbReference type="Proteomes" id="UP000502035"/>
    </source>
</evidence>
<protein>
    <submittedName>
        <fullName evidence="8">NAD(P)/FAD-dependent oxidoreductase</fullName>
    </submittedName>
</protein>
<keyword evidence="9" id="KW-1185">Reference proteome</keyword>
<sequence length="487" mass="53456">MTRDPRPVTNHVDVLIVGAGLSGIGAAAQLTREHPGRSFAILEKRGVSGGTWDLFRYPGVRSDSDMFTLGYRFKPWTDERSLADGPSILAYVRETATEHGLDDHIHYDHDVTSASWDSGSARWTVTITTPTGSQEWTTDLLWMCSGYYDYDEGFTPDFAGLGEFTGQVVHPQHWPADLDHAGKKVVVIGSGATAVTLVPALAASGAEHVTMLQRTPTYVLSVPSVDKLAVGLRRALGPKASHVANRWRNITVSTALYQFSQRRPAAARKLIRRLNTSLLPAGYDVDTHFNPPYDPWDQRMCLVPDSDLFNEIRRGRASVVTDAIDTFTPTGIRLASGEELEADVVVTATGLNLLAFGGIALTVDGAPVDVADTMAYKALMLSGVPNFVFTIGYTNASWTLKADLVAEFVCRLLSHLDKTGRRYAVARPDPAVRPMPFMDFTAGYVLRALDRLPKQGDVEPWQLKQNYVYDMLKIRRAPIDDGVLGFG</sequence>
<evidence type="ECO:0000256" key="1">
    <source>
        <dbReference type="ARBA" id="ARBA00001974"/>
    </source>
</evidence>
<evidence type="ECO:0000256" key="7">
    <source>
        <dbReference type="ARBA" id="ARBA00023033"/>
    </source>
</evidence>
<dbReference type="InterPro" id="IPR036188">
    <property type="entry name" value="FAD/NAD-bd_sf"/>
</dbReference>
<dbReference type="InterPro" id="IPR051820">
    <property type="entry name" value="FAD-binding_MO"/>
</dbReference>
<proteinExistence type="inferred from homology"/>
<keyword evidence="3" id="KW-0285">Flavoprotein</keyword>
<dbReference type="Proteomes" id="UP000502035">
    <property type="component" value="Chromosome"/>
</dbReference>
<keyword evidence="4" id="KW-0274">FAD</keyword>
<dbReference type="SUPFAM" id="SSF51905">
    <property type="entry name" value="FAD/NAD(P)-binding domain"/>
    <property type="match status" value="1"/>
</dbReference>
<dbReference type="PRINTS" id="PR00411">
    <property type="entry name" value="PNDRDTASEI"/>
</dbReference>
<keyword evidence="5" id="KW-0521">NADP</keyword>
<dbReference type="FunFam" id="3.50.50.60:FF:000228">
    <property type="entry name" value="FAD-containing monooxygenase EthA"/>
    <property type="match status" value="1"/>
</dbReference>
<dbReference type="Pfam" id="PF13450">
    <property type="entry name" value="NAD_binding_8"/>
    <property type="match status" value="1"/>
</dbReference>
<dbReference type="AlphaFoldDB" id="A0A6G7YDM5"/>
<gene>
    <name evidence="8" type="ORF">G7071_05745</name>
</gene>
<comment type="similarity">
    <text evidence="2">Belongs to the FAD-binding monooxygenase family.</text>
</comment>
<dbReference type="GO" id="GO:0004499">
    <property type="term" value="F:N,N-dimethylaniline monooxygenase activity"/>
    <property type="evidence" value="ECO:0007669"/>
    <property type="project" value="InterPro"/>
</dbReference>
<organism evidence="8 9">
    <name type="scientific">Nocardioides piscis</name>
    <dbReference type="NCBI Taxonomy" id="2714938"/>
    <lineage>
        <taxon>Bacteria</taxon>
        <taxon>Bacillati</taxon>
        <taxon>Actinomycetota</taxon>
        <taxon>Actinomycetes</taxon>
        <taxon>Propionibacteriales</taxon>
        <taxon>Nocardioidaceae</taxon>
        <taxon>Nocardioides</taxon>
    </lineage>
</organism>
<evidence type="ECO:0000256" key="6">
    <source>
        <dbReference type="ARBA" id="ARBA00023002"/>
    </source>
</evidence>
<evidence type="ECO:0000256" key="5">
    <source>
        <dbReference type="ARBA" id="ARBA00022857"/>
    </source>
</evidence>
<evidence type="ECO:0000313" key="8">
    <source>
        <dbReference type="EMBL" id="QIK75004.1"/>
    </source>
</evidence>
<dbReference type="Pfam" id="PF00743">
    <property type="entry name" value="FMO-like"/>
    <property type="match status" value="1"/>
</dbReference>
<evidence type="ECO:0000256" key="2">
    <source>
        <dbReference type="ARBA" id="ARBA00010139"/>
    </source>
</evidence>
<name>A0A6G7YDM5_9ACTN</name>
<evidence type="ECO:0000256" key="3">
    <source>
        <dbReference type="ARBA" id="ARBA00022630"/>
    </source>
</evidence>
<accession>A0A6G7YDM5</accession>
<dbReference type="GO" id="GO:0050661">
    <property type="term" value="F:NADP binding"/>
    <property type="evidence" value="ECO:0007669"/>
    <property type="project" value="InterPro"/>
</dbReference>
<dbReference type="GO" id="GO:0050660">
    <property type="term" value="F:flavin adenine dinucleotide binding"/>
    <property type="evidence" value="ECO:0007669"/>
    <property type="project" value="InterPro"/>
</dbReference>
<evidence type="ECO:0000256" key="4">
    <source>
        <dbReference type="ARBA" id="ARBA00022827"/>
    </source>
</evidence>
<comment type="cofactor">
    <cofactor evidence="1">
        <name>FAD</name>
        <dbReference type="ChEBI" id="CHEBI:57692"/>
    </cofactor>
</comment>
<keyword evidence="7" id="KW-0503">Monooxygenase</keyword>
<dbReference type="PANTHER" id="PTHR43872:SF1">
    <property type="entry name" value="MONOOXYGENASE, PUTATIVE (AFU_ORTHOLOGUE AFUA_8G02570)-RELATED"/>
    <property type="match status" value="1"/>
</dbReference>
<dbReference type="KEGG" id="npi:G7071_05745"/>
<dbReference type="InterPro" id="IPR020946">
    <property type="entry name" value="Flavin_mOase-like"/>
</dbReference>
<dbReference type="EMBL" id="CP049866">
    <property type="protein sequence ID" value="QIK75004.1"/>
    <property type="molecule type" value="Genomic_DNA"/>
</dbReference>
<keyword evidence="6" id="KW-0560">Oxidoreductase</keyword>